<dbReference type="PRINTS" id="PR00035">
    <property type="entry name" value="HTHGNTR"/>
</dbReference>
<keyword evidence="1" id="KW-0805">Transcription regulation</keyword>
<dbReference type="SMART" id="SM00345">
    <property type="entry name" value="HTH_GNTR"/>
    <property type="match status" value="1"/>
</dbReference>
<dbReference type="PANTHER" id="PTHR43537:SF5">
    <property type="entry name" value="UXU OPERON TRANSCRIPTIONAL REGULATOR"/>
    <property type="match status" value="1"/>
</dbReference>
<dbReference type="PANTHER" id="PTHR43537">
    <property type="entry name" value="TRANSCRIPTIONAL REGULATOR, GNTR FAMILY"/>
    <property type="match status" value="1"/>
</dbReference>
<proteinExistence type="predicted"/>
<organism evidence="5 6">
    <name type="scientific">Pelagibacterium lentulum</name>
    <dbReference type="NCBI Taxonomy" id="2029865"/>
    <lineage>
        <taxon>Bacteria</taxon>
        <taxon>Pseudomonadati</taxon>
        <taxon>Pseudomonadota</taxon>
        <taxon>Alphaproteobacteria</taxon>
        <taxon>Hyphomicrobiales</taxon>
        <taxon>Devosiaceae</taxon>
        <taxon>Pelagibacterium</taxon>
    </lineage>
</organism>
<dbReference type="SMART" id="SM00895">
    <property type="entry name" value="FCD"/>
    <property type="match status" value="1"/>
</dbReference>
<evidence type="ECO:0000259" key="4">
    <source>
        <dbReference type="PROSITE" id="PS50949"/>
    </source>
</evidence>
<dbReference type="RefSeq" id="WP_127071898.1">
    <property type="nucleotide sequence ID" value="NZ_BMKB01000005.1"/>
</dbReference>
<dbReference type="SUPFAM" id="SSF46785">
    <property type="entry name" value="Winged helix' DNA-binding domain"/>
    <property type="match status" value="1"/>
</dbReference>
<accession>A0A916W179</accession>
<dbReference type="InterPro" id="IPR036390">
    <property type="entry name" value="WH_DNA-bd_sf"/>
</dbReference>
<dbReference type="InterPro" id="IPR008920">
    <property type="entry name" value="TF_FadR/GntR_C"/>
</dbReference>
<keyword evidence="2" id="KW-0238">DNA-binding</keyword>
<dbReference type="GO" id="GO:0003700">
    <property type="term" value="F:DNA-binding transcription factor activity"/>
    <property type="evidence" value="ECO:0007669"/>
    <property type="project" value="InterPro"/>
</dbReference>
<dbReference type="SUPFAM" id="SSF48008">
    <property type="entry name" value="GntR ligand-binding domain-like"/>
    <property type="match status" value="1"/>
</dbReference>
<dbReference type="InterPro" id="IPR011711">
    <property type="entry name" value="GntR_C"/>
</dbReference>
<dbReference type="InterPro" id="IPR000524">
    <property type="entry name" value="Tscrpt_reg_HTH_GntR"/>
</dbReference>
<protein>
    <submittedName>
        <fullName evidence="5">GntR family transcriptional regulator</fullName>
    </submittedName>
</protein>
<evidence type="ECO:0000256" key="1">
    <source>
        <dbReference type="ARBA" id="ARBA00023015"/>
    </source>
</evidence>
<reference evidence="5 6" key="1">
    <citation type="journal article" date="2014" name="Int. J. Syst. Evol. Microbiol.">
        <title>Complete genome sequence of Corynebacterium casei LMG S-19264T (=DSM 44701T), isolated from a smear-ripened cheese.</title>
        <authorList>
            <consortium name="US DOE Joint Genome Institute (JGI-PGF)"/>
            <person name="Walter F."/>
            <person name="Albersmeier A."/>
            <person name="Kalinowski J."/>
            <person name="Ruckert C."/>
        </authorList>
    </citation>
    <scope>NUCLEOTIDE SEQUENCE [LARGE SCALE GENOMIC DNA]</scope>
    <source>
        <strain evidence="5 6">CGMCC 1.15896</strain>
    </source>
</reference>
<dbReference type="PROSITE" id="PS50949">
    <property type="entry name" value="HTH_GNTR"/>
    <property type="match status" value="1"/>
</dbReference>
<keyword evidence="3" id="KW-0804">Transcription</keyword>
<dbReference type="InterPro" id="IPR036388">
    <property type="entry name" value="WH-like_DNA-bd_sf"/>
</dbReference>
<evidence type="ECO:0000256" key="3">
    <source>
        <dbReference type="ARBA" id="ARBA00023163"/>
    </source>
</evidence>
<dbReference type="AlphaFoldDB" id="A0A916W179"/>
<dbReference type="Gene3D" id="1.10.10.10">
    <property type="entry name" value="Winged helix-like DNA-binding domain superfamily/Winged helix DNA-binding domain"/>
    <property type="match status" value="1"/>
</dbReference>
<evidence type="ECO:0000313" key="6">
    <source>
        <dbReference type="Proteomes" id="UP000596977"/>
    </source>
</evidence>
<evidence type="ECO:0000313" key="5">
    <source>
        <dbReference type="EMBL" id="GGA59407.1"/>
    </source>
</evidence>
<comment type="caution">
    <text evidence="5">The sequence shown here is derived from an EMBL/GenBank/DDBJ whole genome shotgun (WGS) entry which is preliminary data.</text>
</comment>
<sequence length="236" mass="26594">MSRVSAVKSVVDALKAEILAAYKPGDFLPNERLFAEKFEVSRNTVREALVYLEAYGIVEKTQRGPKVTQPNFGIAFHVLESMFDRSLETCRDIIKFRRLIEIGTLPDVIEKITDEEIDRLEVTVARMAKALTIREAAEADYTFHMIMVEASGNAVVRQLYRVLAETIVFYMEIGKAVPRHDKTIVAGHGRIVEALRKRDYAELLSAADGHYDYSEGVLNETIAENSPETPLSRKEG</sequence>
<dbReference type="Pfam" id="PF00392">
    <property type="entry name" value="GntR"/>
    <property type="match status" value="1"/>
</dbReference>
<dbReference type="Pfam" id="PF07729">
    <property type="entry name" value="FCD"/>
    <property type="match status" value="1"/>
</dbReference>
<feature type="domain" description="HTH gntR-type" evidence="4">
    <location>
        <begin position="4"/>
        <end position="70"/>
    </location>
</feature>
<dbReference type="Gene3D" id="1.20.120.530">
    <property type="entry name" value="GntR ligand-binding domain-like"/>
    <property type="match status" value="1"/>
</dbReference>
<dbReference type="OrthoDB" id="9028214at2"/>
<dbReference type="Proteomes" id="UP000596977">
    <property type="component" value="Unassembled WGS sequence"/>
</dbReference>
<evidence type="ECO:0000256" key="2">
    <source>
        <dbReference type="ARBA" id="ARBA00023125"/>
    </source>
</evidence>
<keyword evidence="6" id="KW-1185">Reference proteome</keyword>
<dbReference type="EMBL" id="BMKB01000005">
    <property type="protein sequence ID" value="GGA59407.1"/>
    <property type="molecule type" value="Genomic_DNA"/>
</dbReference>
<name>A0A916W179_9HYPH</name>
<dbReference type="GO" id="GO:0003677">
    <property type="term" value="F:DNA binding"/>
    <property type="evidence" value="ECO:0007669"/>
    <property type="project" value="UniProtKB-KW"/>
</dbReference>
<gene>
    <name evidence="5" type="ORF">GCM10011499_31920</name>
</gene>
<dbReference type="CDD" id="cd07377">
    <property type="entry name" value="WHTH_GntR"/>
    <property type="match status" value="1"/>
</dbReference>